<dbReference type="CDD" id="cd17574">
    <property type="entry name" value="REC_OmpR"/>
    <property type="match status" value="1"/>
</dbReference>
<sequence>MKILIVEDDSNIFELERDYLEANGFTVAHAVNGEEGLRQALDSSVSLVILDIMLPGLDGFHICRELRKERDIPVIIVSARREEIDKVRGLGLGADDYMVKPFSPGEMVARVKAHLGRYERLTKAVPEQQVISVRGLEIQPDAYRVFRDGEEIRLTHKEFELLLFMAKNAGIVFSKDRLFEKIWGLDAAGDNATVMVHVNRLREKIEPNPQEPIYIQTVWGAGYRFAL</sequence>
<keyword evidence="2" id="KW-0902">Two-component regulatory system</keyword>
<dbReference type="InterPro" id="IPR001789">
    <property type="entry name" value="Sig_transdc_resp-reg_receiver"/>
</dbReference>
<keyword evidence="5" id="KW-0804">Transcription</keyword>
<feature type="modified residue" description="4-aspartylphosphate" evidence="6">
    <location>
        <position position="51"/>
    </location>
</feature>
<dbReference type="GO" id="GO:0005829">
    <property type="term" value="C:cytosol"/>
    <property type="evidence" value="ECO:0007669"/>
    <property type="project" value="TreeGrafter"/>
</dbReference>
<evidence type="ECO:0000256" key="2">
    <source>
        <dbReference type="ARBA" id="ARBA00023012"/>
    </source>
</evidence>
<dbReference type="InterPro" id="IPR036388">
    <property type="entry name" value="WH-like_DNA-bd_sf"/>
</dbReference>
<dbReference type="PANTHER" id="PTHR48111:SF26">
    <property type="entry name" value="STAGE 0 SPORULATION PROTEIN A HOMOLOG"/>
    <property type="match status" value="1"/>
</dbReference>
<dbReference type="OrthoDB" id="25887at2"/>
<dbReference type="InterPro" id="IPR016032">
    <property type="entry name" value="Sig_transdc_resp-reg_C-effctor"/>
</dbReference>
<evidence type="ECO:0000256" key="4">
    <source>
        <dbReference type="ARBA" id="ARBA00023125"/>
    </source>
</evidence>
<evidence type="ECO:0000256" key="3">
    <source>
        <dbReference type="ARBA" id="ARBA00023015"/>
    </source>
</evidence>
<dbReference type="Proteomes" id="UP000017090">
    <property type="component" value="Unassembled WGS sequence"/>
</dbReference>
<dbReference type="InterPro" id="IPR039420">
    <property type="entry name" value="WalR-like"/>
</dbReference>
<dbReference type="FunFam" id="3.40.50.2300:FF:000001">
    <property type="entry name" value="DNA-binding response regulator PhoB"/>
    <property type="match status" value="1"/>
</dbReference>
<dbReference type="SUPFAM" id="SSF46894">
    <property type="entry name" value="C-terminal effector domain of the bipartite response regulators"/>
    <property type="match status" value="1"/>
</dbReference>
<dbReference type="PANTHER" id="PTHR48111">
    <property type="entry name" value="REGULATOR OF RPOS"/>
    <property type="match status" value="1"/>
</dbReference>
<dbReference type="PROSITE" id="PS51755">
    <property type="entry name" value="OMPR_PHOB"/>
    <property type="match status" value="1"/>
</dbReference>
<dbReference type="InterPro" id="IPR001867">
    <property type="entry name" value="OmpR/PhoB-type_DNA-bd"/>
</dbReference>
<dbReference type="SMART" id="SM00448">
    <property type="entry name" value="REC"/>
    <property type="match status" value="1"/>
</dbReference>
<evidence type="ECO:0000256" key="5">
    <source>
        <dbReference type="ARBA" id="ARBA00023163"/>
    </source>
</evidence>
<gene>
    <name evidence="10" type="ORF">HMPREF1250_0527</name>
</gene>
<dbReference type="PROSITE" id="PS50110">
    <property type="entry name" value="RESPONSE_REGULATORY"/>
    <property type="match status" value="1"/>
</dbReference>
<keyword evidence="11" id="KW-1185">Reference proteome</keyword>
<dbReference type="GO" id="GO:0000976">
    <property type="term" value="F:transcription cis-regulatory region binding"/>
    <property type="evidence" value="ECO:0007669"/>
    <property type="project" value="TreeGrafter"/>
</dbReference>
<dbReference type="SMART" id="SM00862">
    <property type="entry name" value="Trans_reg_C"/>
    <property type="match status" value="1"/>
</dbReference>
<dbReference type="GO" id="GO:0006355">
    <property type="term" value="P:regulation of DNA-templated transcription"/>
    <property type="evidence" value="ECO:0007669"/>
    <property type="project" value="InterPro"/>
</dbReference>
<dbReference type="RefSeq" id="WP_023053148.1">
    <property type="nucleotide sequence ID" value="NZ_AWXA01000009.1"/>
</dbReference>
<feature type="domain" description="Response regulatory" evidence="8">
    <location>
        <begin position="2"/>
        <end position="115"/>
    </location>
</feature>
<dbReference type="Gene3D" id="6.10.250.690">
    <property type="match status" value="1"/>
</dbReference>
<evidence type="ECO:0000256" key="6">
    <source>
        <dbReference type="PROSITE-ProRule" id="PRU00169"/>
    </source>
</evidence>
<dbReference type="Gene3D" id="1.10.10.10">
    <property type="entry name" value="Winged helix-like DNA-binding domain superfamily/Winged helix DNA-binding domain"/>
    <property type="match status" value="1"/>
</dbReference>
<dbReference type="Pfam" id="PF00072">
    <property type="entry name" value="Response_reg"/>
    <property type="match status" value="1"/>
</dbReference>
<reference evidence="10 11" key="1">
    <citation type="submission" date="2013-09" db="EMBL/GenBank/DDBJ databases">
        <authorList>
            <person name="Durkin A.S."/>
            <person name="Haft D.R."/>
            <person name="McCorrison J."/>
            <person name="Torralba M."/>
            <person name="Gillis M."/>
            <person name="Haft D.H."/>
            <person name="Methe B."/>
            <person name="Sutton G."/>
            <person name="Nelson K.E."/>
        </authorList>
    </citation>
    <scope>NUCLEOTIDE SEQUENCE [LARGE SCALE GENOMIC DNA]</scope>
    <source>
        <strain evidence="10 11">BV3C16-1</strain>
    </source>
</reference>
<feature type="DNA-binding region" description="OmpR/PhoB-type" evidence="7">
    <location>
        <begin position="128"/>
        <end position="227"/>
    </location>
</feature>
<evidence type="ECO:0000313" key="10">
    <source>
        <dbReference type="EMBL" id="ERT61497.1"/>
    </source>
</evidence>
<evidence type="ECO:0000256" key="7">
    <source>
        <dbReference type="PROSITE-ProRule" id="PRU01091"/>
    </source>
</evidence>
<dbReference type="AlphaFoldDB" id="U7UPX0"/>
<protein>
    <submittedName>
        <fullName evidence="10">Response regulator receiver domain protein</fullName>
    </submittedName>
</protein>
<dbReference type="InterPro" id="IPR011006">
    <property type="entry name" value="CheY-like_superfamily"/>
</dbReference>
<name>U7UPX0_9FIRM</name>
<dbReference type="PATRIC" id="fig|1111454.3.peg.641"/>
<accession>U7UPX0</accession>
<proteinExistence type="predicted"/>
<dbReference type="Gene3D" id="3.40.50.2300">
    <property type="match status" value="1"/>
</dbReference>
<dbReference type="FunFam" id="1.10.10.10:FF:000018">
    <property type="entry name" value="DNA-binding response regulator ResD"/>
    <property type="match status" value="1"/>
</dbReference>
<organism evidence="10 11">
    <name type="scientific">Megasphaera vaginalis</name>
    <name type="common">ex Srinivasan et al. 2021</name>
    <dbReference type="NCBI Taxonomy" id="1111454"/>
    <lineage>
        <taxon>Bacteria</taxon>
        <taxon>Bacillati</taxon>
        <taxon>Bacillota</taxon>
        <taxon>Negativicutes</taxon>
        <taxon>Veillonellales</taxon>
        <taxon>Veillonellaceae</taxon>
        <taxon>Megasphaera</taxon>
    </lineage>
</organism>
<keyword evidence="4 7" id="KW-0238">DNA-binding</keyword>
<dbReference type="EMBL" id="AWXA01000009">
    <property type="protein sequence ID" value="ERT61497.1"/>
    <property type="molecule type" value="Genomic_DNA"/>
</dbReference>
<evidence type="ECO:0000256" key="1">
    <source>
        <dbReference type="ARBA" id="ARBA00022553"/>
    </source>
</evidence>
<evidence type="ECO:0000259" key="9">
    <source>
        <dbReference type="PROSITE" id="PS51755"/>
    </source>
</evidence>
<dbReference type="SUPFAM" id="SSF52172">
    <property type="entry name" value="CheY-like"/>
    <property type="match status" value="1"/>
</dbReference>
<dbReference type="GO" id="GO:0000156">
    <property type="term" value="F:phosphorelay response regulator activity"/>
    <property type="evidence" value="ECO:0007669"/>
    <property type="project" value="TreeGrafter"/>
</dbReference>
<dbReference type="STRING" id="1111454.HMPREF1250_0527"/>
<keyword evidence="1 6" id="KW-0597">Phosphoprotein</keyword>
<dbReference type="Pfam" id="PF00486">
    <property type="entry name" value="Trans_reg_C"/>
    <property type="match status" value="1"/>
</dbReference>
<evidence type="ECO:0000259" key="8">
    <source>
        <dbReference type="PROSITE" id="PS50110"/>
    </source>
</evidence>
<dbReference type="eggNOG" id="COG0745">
    <property type="taxonomic scope" value="Bacteria"/>
</dbReference>
<dbReference type="GO" id="GO:0032993">
    <property type="term" value="C:protein-DNA complex"/>
    <property type="evidence" value="ECO:0007669"/>
    <property type="project" value="TreeGrafter"/>
</dbReference>
<dbReference type="CDD" id="cd00383">
    <property type="entry name" value="trans_reg_C"/>
    <property type="match status" value="1"/>
</dbReference>
<comment type="caution">
    <text evidence="10">The sequence shown here is derived from an EMBL/GenBank/DDBJ whole genome shotgun (WGS) entry which is preliminary data.</text>
</comment>
<feature type="domain" description="OmpR/PhoB-type" evidence="9">
    <location>
        <begin position="128"/>
        <end position="227"/>
    </location>
</feature>
<keyword evidence="3" id="KW-0805">Transcription regulation</keyword>
<evidence type="ECO:0000313" key="11">
    <source>
        <dbReference type="Proteomes" id="UP000017090"/>
    </source>
</evidence>